<comment type="caution">
    <text evidence="1">The sequence shown here is derived from an EMBL/GenBank/DDBJ whole genome shotgun (WGS) entry which is preliminary data.</text>
</comment>
<protein>
    <submittedName>
        <fullName evidence="1">Uncharacterized protein</fullName>
    </submittedName>
</protein>
<name>A0A9D4DE52_DREPO</name>
<keyword evidence="2" id="KW-1185">Reference proteome</keyword>
<dbReference type="InterPro" id="IPR012337">
    <property type="entry name" value="RNaseH-like_sf"/>
</dbReference>
<dbReference type="Proteomes" id="UP000828390">
    <property type="component" value="Unassembled WGS sequence"/>
</dbReference>
<organism evidence="1 2">
    <name type="scientific">Dreissena polymorpha</name>
    <name type="common">Zebra mussel</name>
    <name type="synonym">Mytilus polymorpha</name>
    <dbReference type="NCBI Taxonomy" id="45954"/>
    <lineage>
        <taxon>Eukaryota</taxon>
        <taxon>Metazoa</taxon>
        <taxon>Spiralia</taxon>
        <taxon>Lophotrochozoa</taxon>
        <taxon>Mollusca</taxon>
        <taxon>Bivalvia</taxon>
        <taxon>Autobranchia</taxon>
        <taxon>Heteroconchia</taxon>
        <taxon>Euheterodonta</taxon>
        <taxon>Imparidentia</taxon>
        <taxon>Neoheterodontei</taxon>
        <taxon>Myida</taxon>
        <taxon>Dreissenoidea</taxon>
        <taxon>Dreissenidae</taxon>
        <taxon>Dreissena</taxon>
    </lineage>
</organism>
<sequence length="70" mass="8247">MEMVCLDFLSLERSKGGYENILVITDHFSRYAQAFPITNTDDIGAKYKNEYARKLRERLASSYHKEKKKK</sequence>
<dbReference type="Gene3D" id="3.30.420.10">
    <property type="entry name" value="Ribonuclease H-like superfamily/Ribonuclease H"/>
    <property type="match status" value="1"/>
</dbReference>
<reference evidence="1" key="1">
    <citation type="journal article" date="2019" name="bioRxiv">
        <title>The Genome of the Zebra Mussel, Dreissena polymorpha: A Resource for Invasive Species Research.</title>
        <authorList>
            <person name="McCartney M.A."/>
            <person name="Auch B."/>
            <person name="Kono T."/>
            <person name="Mallez S."/>
            <person name="Zhang Y."/>
            <person name="Obille A."/>
            <person name="Becker A."/>
            <person name="Abrahante J.E."/>
            <person name="Garbe J."/>
            <person name="Badalamenti J.P."/>
            <person name="Herman A."/>
            <person name="Mangelson H."/>
            <person name="Liachko I."/>
            <person name="Sullivan S."/>
            <person name="Sone E.D."/>
            <person name="Koren S."/>
            <person name="Silverstein K.A.T."/>
            <person name="Beckman K.B."/>
            <person name="Gohl D.M."/>
        </authorList>
    </citation>
    <scope>NUCLEOTIDE SEQUENCE</scope>
    <source>
        <strain evidence="1">Duluth1</strain>
        <tissue evidence="1">Whole animal</tissue>
    </source>
</reference>
<proteinExistence type="predicted"/>
<dbReference type="EMBL" id="JAIWYP010000010">
    <property type="protein sequence ID" value="KAH3747333.1"/>
    <property type="molecule type" value="Genomic_DNA"/>
</dbReference>
<dbReference type="GO" id="GO:0003676">
    <property type="term" value="F:nucleic acid binding"/>
    <property type="evidence" value="ECO:0007669"/>
    <property type="project" value="InterPro"/>
</dbReference>
<dbReference type="SUPFAM" id="SSF53098">
    <property type="entry name" value="Ribonuclease H-like"/>
    <property type="match status" value="1"/>
</dbReference>
<accession>A0A9D4DE52</accession>
<dbReference type="InterPro" id="IPR036397">
    <property type="entry name" value="RNaseH_sf"/>
</dbReference>
<evidence type="ECO:0000313" key="1">
    <source>
        <dbReference type="EMBL" id="KAH3747333.1"/>
    </source>
</evidence>
<dbReference type="AlphaFoldDB" id="A0A9D4DE52"/>
<gene>
    <name evidence="1" type="ORF">DPMN_181758</name>
</gene>
<reference evidence="1" key="2">
    <citation type="submission" date="2020-11" db="EMBL/GenBank/DDBJ databases">
        <authorList>
            <person name="McCartney M.A."/>
            <person name="Auch B."/>
            <person name="Kono T."/>
            <person name="Mallez S."/>
            <person name="Becker A."/>
            <person name="Gohl D.M."/>
            <person name="Silverstein K.A.T."/>
            <person name="Koren S."/>
            <person name="Bechman K.B."/>
            <person name="Herman A."/>
            <person name="Abrahante J.E."/>
            <person name="Garbe J."/>
        </authorList>
    </citation>
    <scope>NUCLEOTIDE SEQUENCE</scope>
    <source>
        <strain evidence="1">Duluth1</strain>
        <tissue evidence="1">Whole animal</tissue>
    </source>
</reference>
<evidence type="ECO:0000313" key="2">
    <source>
        <dbReference type="Proteomes" id="UP000828390"/>
    </source>
</evidence>